<feature type="domain" description="Fe/B12 periplasmic-binding" evidence="2">
    <location>
        <begin position="48"/>
        <end position="339"/>
    </location>
</feature>
<name>A0A2C7AC75_9PROT</name>
<protein>
    <submittedName>
        <fullName evidence="3">ABC transporter substrate-binding protein</fullName>
    </submittedName>
</protein>
<keyword evidence="1" id="KW-0732">Signal</keyword>
<dbReference type="PROSITE" id="PS50983">
    <property type="entry name" value="FE_B12_PBP"/>
    <property type="match status" value="1"/>
</dbReference>
<keyword evidence="4" id="KW-1185">Reference proteome</keyword>
<proteinExistence type="predicted"/>
<dbReference type="OrthoDB" id="9775594at2"/>
<dbReference type="InterPro" id="IPR050902">
    <property type="entry name" value="ABC_Transporter_SBP"/>
</dbReference>
<reference evidence="3 4" key="1">
    <citation type="submission" date="2017-10" db="EMBL/GenBank/DDBJ databases">
        <authorList>
            <person name="Banno H."/>
            <person name="Chua N.-H."/>
        </authorList>
    </citation>
    <scope>NUCLEOTIDE SEQUENCE [LARGE SCALE GENOMIC DNA]</scope>
    <source>
        <strain evidence="3 4">YW11</strain>
    </source>
</reference>
<dbReference type="Gene3D" id="3.40.50.1980">
    <property type="entry name" value="Nitrogenase molybdenum iron protein domain"/>
    <property type="match status" value="2"/>
</dbReference>
<dbReference type="SUPFAM" id="SSF53807">
    <property type="entry name" value="Helical backbone' metal receptor"/>
    <property type="match status" value="1"/>
</dbReference>
<organism evidence="3 4">
    <name type="scientific">Teichococcus rhizosphaerae</name>
    <dbReference type="NCBI Taxonomy" id="1335062"/>
    <lineage>
        <taxon>Bacteria</taxon>
        <taxon>Pseudomonadati</taxon>
        <taxon>Pseudomonadota</taxon>
        <taxon>Alphaproteobacteria</taxon>
        <taxon>Acetobacterales</taxon>
        <taxon>Roseomonadaceae</taxon>
        <taxon>Roseomonas</taxon>
    </lineage>
</organism>
<feature type="signal peptide" evidence="1">
    <location>
        <begin position="1"/>
        <end position="26"/>
    </location>
</feature>
<dbReference type="Pfam" id="PF01497">
    <property type="entry name" value="Peripla_BP_2"/>
    <property type="match status" value="1"/>
</dbReference>
<comment type="caution">
    <text evidence="3">The sequence shown here is derived from an EMBL/GenBank/DDBJ whole genome shotgun (WGS) entry which is preliminary data.</text>
</comment>
<accession>A0A2C7AC75</accession>
<gene>
    <name evidence="3" type="ORF">CR162_08820</name>
</gene>
<dbReference type="RefSeq" id="WP_099095177.1">
    <property type="nucleotide sequence ID" value="NZ_PDNU01000012.1"/>
</dbReference>
<dbReference type="AlphaFoldDB" id="A0A2C7AC75"/>
<dbReference type="PANTHER" id="PTHR30535">
    <property type="entry name" value="VITAMIN B12-BINDING PROTEIN"/>
    <property type="match status" value="1"/>
</dbReference>
<evidence type="ECO:0000259" key="2">
    <source>
        <dbReference type="PROSITE" id="PS50983"/>
    </source>
</evidence>
<dbReference type="PANTHER" id="PTHR30535:SF34">
    <property type="entry name" value="MOLYBDATE-BINDING PROTEIN MOLA"/>
    <property type="match status" value="1"/>
</dbReference>
<dbReference type="InterPro" id="IPR002491">
    <property type="entry name" value="ABC_transptr_periplasmic_BD"/>
</dbReference>
<evidence type="ECO:0000313" key="3">
    <source>
        <dbReference type="EMBL" id="PHK95263.1"/>
    </source>
</evidence>
<sequence>MNRRAFLGTTLPLLAAPALLPRLARAQGPIQVTDLRGRSVTLPRPARRVVLAQARHVLAVGLLHPDPVSLVVGWGDDLRGMNPPDYAMLRARFPRADAIPIVARAGQNANLSLEGILAAQPDLVIASGGPLHAESENVLNRLAAAGIPTVVIDFFSNPMRDTRRSMAILGQVLGLEERAAAFDRFYTARMERISARLAGAEARPRVFVHAHAGGTACCSSPGRGAFDSIVRFAGGHNIGADTLPGNVGQLSLEYILTQDPAVYVATGGPYGGRGGISLGTGVEASTARQDLAAVLQREKLAVLPAVQAGRAHAIWHGFNDTPAHIVMLEALARWFHPERCADLDPAATVAALNAGFLALPMEGTYWTDLRPGAGTP</sequence>
<dbReference type="EMBL" id="PDNU01000012">
    <property type="protein sequence ID" value="PHK95263.1"/>
    <property type="molecule type" value="Genomic_DNA"/>
</dbReference>
<feature type="chain" id="PRO_5012157563" evidence="1">
    <location>
        <begin position="27"/>
        <end position="376"/>
    </location>
</feature>
<evidence type="ECO:0000256" key="1">
    <source>
        <dbReference type="SAM" id="SignalP"/>
    </source>
</evidence>
<dbReference type="Proteomes" id="UP000223527">
    <property type="component" value="Unassembled WGS sequence"/>
</dbReference>
<evidence type="ECO:0000313" key="4">
    <source>
        <dbReference type="Proteomes" id="UP000223527"/>
    </source>
</evidence>